<organism evidence="1 2">
    <name type="scientific">Luteimonas terricola</name>
    <dbReference type="NCBI Taxonomy" id="645597"/>
    <lineage>
        <taxon>Bacteria</taxon>
        <taxon>Pseudomonadati</taxon>
        <taxon>Pseudomonadota</taxon>
        <taxon>Gammaproteobacteria</taxon>
        <taxon>Lysobacterales</taxon>
        <taxon>Lysobacteraceae</taxon>
        <taxon>Luteimonas</taxon>
    </lineage>
</organism>
<dbReference type="InterPro" id="IPR021330">
    <property type="entry name" value="DUF2939"/>
</dbReference>
<keyword evidence="2" id="KW-1185">Reference proteome</keyword>
<dbReference type="RefSeq" id="WP_132984811.1">
    <property type="nucleotide sequence ID" value="NZ_BMME01000001.1"/>
</dbReference>
<evidence type="ECO:0008006" key="3">
    <source>
        <dbReference type="Google" id="ProtNLM"/>
    </source>
</evidence>
<protein>
    <recommendedName>
        <fullName evidence="3">DUF2939 domain-containing protein</fullName>
    </recommendedName>
</protein>
<evidence type="ECO:0000313" key="1">
    <source>
        <dbReference type="EMBL" id="GGK05099.1"/>
    </source>
</evidence>
<comment type="caution">
    <text evidence="1">The sequence shown here is derived from an EMBL/GenBank/DDBJ whole genome shotgun (WGS) entry which is preliminary data.</text>
</comment>
<gene>
    <name evidence="1" type="ORF">GCM10011394_12750</name>
</gene>
<accession>A0ABQ2EBE8</accession>
<name>A0ABQ2EBE8_9GAMM</name>
<dbReference type="Pfam" id="PF11159">
    <property type="entry name" value="DUF2939"/>
    <property type="match status" value="1"/>
</dbReference>
<reference evidence="2" key="1">
    <citation type="journal article" date="2019" name="Int. J. Syst. Evol. Microbiol.">
        <title>The Global Catalogue of Microorganisms (GCM) 10K type strain sequencing project: providing services to taxonomists for standard genome sequencing and annotation.</title>
        <authorList>
            <consortium name="The Broad Institute Genomics Platform"/>
            <consortium name="The Broad Institute Genome Sequencing Center for Infectious Disease"/>
            <person name="Wu L."/>
            <person name="Ma J."/>
        </authorList>
    </citation>
    <scope>NUCLEOTIDE SEQUENCE [LARGE SCALE GENOMIC DNA]</scope>
    <source>
        <strain evidence="2">CGMCC 1.8985</strain>
    </source>
</reference>
<sequence length="189" mass="20265">MADTRTLRWLPWIVAAALVALLAWTATGPWRAIEGIRQAVKTENASALARHVDFPALRASLKPQIQDRLVRAAGVDAQSGPFAAFGLSVASGLAGGLVDAMVTPVGLGALMEGRKVWNRVGGIPPPTRSDTSAQPEPIADPRLRFESFSRATATVTMDDGSELELVLTRTGLRWRLAEMRLPPPADPPR</sequence>
<evidence type="ECO:0000313" key="2">
    <source>
        <dbReference type="Proteomes" id="UP000599009"/>
    </source>
</evidence>
<dbReference type="EMBL" id="BMME01000001">
    <property type="protein sequence ID" value="GGK05099.1"/>
    <property type="molecule type" value="Genomic_DNA"/>
</dbReference>
<proteinExistence type="predicted"/>
<dbReference type="Proteomes" id="UP000599009">
    <property type="component" value="Unassembled WGS sequence"/>
</dbReference>